<dbReference type="RefSeq" id="WP_013475439.1">
    <property type="nucleotide sequence ID" value="NZ_CP024087.1"/>
</dbReference>
<dbReference type="Proteomes" id="UP000267804">
    <property type="component" value="Chromosome"/>
</dbReference>
<accession>A0A386WV87</accession>
<name>A0A386WV87_9ACTN</name>
<protein>
    <recommendedName>
        <fullName evidence="3">DUF4878 domain-containing protein</fullName>
    </recommendedName>
</protein>
<reference evidence="1 2" key="1">
    <citation type="submission" date="2017-10" db="EMBL/GenBank/DDBJ databases">
        <title>Integration of genomic and chemical information greatly accelerates assignment of the full stereostructure of myelolactone, a potent inhibitor of myeloma from a marine-derived Micromonospora.</title>
        <authorList>
            <person name="Kim M.C."/>
            <person name="Machado H."/>
            <person name="Jensen P.R."/>
            <person name="Fenical W."/>
        </authorList>
    </citation>
    <scope>NUCLEOTIDE SEQUENCE [LARGE SCALE GENOMIC DNA]</scope>
    <source>
        <strain evidence="1 2">CNY-010</strain>
    </source>
</reference>
<sequence length="146" mass="16006">MAYQPAMVPPKKSKRTLFIVLGVVLAICCSGGVLAGFFLFRAVQEATGPARSTAETYAEAIVDRDYPAAYRQFCSSVRDRVSEADFTRQQSSQPEFTGYEITGLNVSNNNGRVSGSTTIRFTPSVGTNVTQSFPMVKEDGEWRICE</sequence>
<dbReference type="InterPro" id="IPR032710">
    <property type="entry name" value="NTF2-like_dom_sf"/>
</dbReference>
<evidence type="ECO:0008006" key="3">
    <source>
        <dbReference type="Google" id="ProtNLM"/>
    </source>
</evidence>
<dbReference type="AlphaFoldDB" id="A0A386WV87"/>
<organism evidence="1 2">
    <name type="scientific">Micromonospora tulbaghiae</name>
    <dbReference type="NCBI Taxonomy" id="479978"/>
    <lineage>
        <taxon>Bacteria</taxon>
        <taxon>Bacillati</taxon>
        <taxon>Actinomycetota</taxon>
        <taxon>Actinomycetes</taxon>
        <taxon>Micromonosporales</taxon>
        <taxon>Micromonosporaceae</taxon>
        <taxon>Micromonospora</taxon>
    </lineage>
</organism>
<evidence type="ECO:0000313" key="2">
    <source>
        <dbReference type="Proteomes" id="UP000267804"/>
    </source>
</evidence>
<dbReference type="EMBL" id="CP024087">
    <property type="protein sequence ID" value="AYF32141.1"/>
    <property type="molecule type" value="Genomic_DNA"/>
</dbReference>
<proteinExistence type="predicted"/>
<dbReference type="KEGG" id="mtua:CSH63_32820"/>
<gene>
    <name evidence="1" type="ORF">CSH63_32820</name>
</gene>
<evidence type="ECO:0000313" key="1">
    <source>
        <dbReference type="EMBL" id="AYF32141.1"/>
    </source>
</evidence>
<dbReference type="SUPFAM" id="SSF54427">
    <property type="entry name" value="NTF2-like"/>
    <property type="match status" value="1"/>
</dbReference>